<organism evidence="3 4">
    <name type="scientific">Triangularia setosa</name>
    <dbReference type="NCBI Taxonomy" id="2587417"/>
    <lineage>
        <taxon>Eukaryota</taxon>
        <taxon>Fungi</taxon>
        <taxon>Dikarya</taxon>
        <taxon>Ascomycota</taxon>
        <taxon>Pezizomycotina</taxon>
        <taxon>Sordariomycetes</taxon>
        <taxon>Sordariomycetidae</taxon>
        <taxon>Sordariales</taxon>
        <taxon>Podosporaceae</taxon>
        <taxon>Triangularia</taxon>
    </lineage>
</organism>
<dbReference type="AlphaFoldDB" id="A0AAN6VZ34"/>
<proteinExistence type="predicted"/>
<dbReference type="Gene3D" id="3.40.50.410">
    <property type="entry name" value="von Willebrand factor, type A domain"/>
    <property type="match status" value="1"/>
</dbReference>
<evidence type="ECO:0000313" key="4">
    <source>
        <dbReference type="Proteomes" id="UP001302321"/>
    </source>
</evidence>
<sequence length="755" mass="84951">MAKDCYLTLTVRNLPPGTTKQDVCNHINARYQNARPEVGPVVKDPNGHTFCTTVTVRQDTEDKCKTLLRDLNLRKIFPQYPTTDMRESELNVSDEFIGVTTLAEHNDPQFDLYFVHGLGGHAFKSWSTTTDMTSPRIWLRDIFPDDVKTRPVNQTNPNGPKLAGRFSTIGYRASSVGSNSAIMTIDKAAQNLLNMLRTDRPEGSSRPVYFACHSLGGIVTCQAIIRALRHNSDEHGRYHRHRDTLYQNDECLVKGIFFFGTPFEGSKLADNASLILKFLNKNSQLLDSLKAKSNELADIVAKFNQLRSQPHTDIPVLIAYEGLPIYGRTYVTKPDSATSSFKAHTMEINGDHRTMIKFSHRSDGSYREVAEGMIRLIQDTLTVSNMSPPASPKAHLQDDFQPKLLSRASTFASIRTMPPPYPGSGLQFSQHRKVPHEEPTPPASERASPVSDTCLLKVSAKNHFWNNQTPAVPVKYENVVPIVAPVRYCDPLPPVVPVKYSEIIPALEPGKREYKSPFSQLSQFDTVFLLDDTGSMGETEGDNNPRSKWDDLIESIQWTADIVCRYDKDGIDVRFFIDEAKDEFSIKKAQRVLDLLSNEVAPDELGGGTYIADRLYTILTEHLVKFEKWKQGLARRRGSPRVEKPKKLNLVVITDGAADDMEEVEDVIVETAKKLDELGAPVHQLGIQFLQIGKDDDAARWLAKLDDALKEKHNIRDIVDTRPWNRPTENDKSLKDRLKQILLGAISRAVDDERS</sequence>
<feature type="region of interest" description="Disordered" evidence="1">
    <location>
        <begin position="422"/>
        <end position="450"/>
    </location>
</feature>
<dbReference type="PANTHER" id="PTHR34706">
    <property type="entry name" value="SLR1338 PROTEIN"/>
    <property type="match status" value="1"/>
</dbReference>
<evidence type="ECO:0000256" key="1">
    <source>
        <dbReference type="SAM" id="MobiDB-lite"/>
    </source>
</evidence>
<evidence type="ECO:0000259" key="2">
    <source>
        <dbReference type="PROSITE" id="PS50234"/>
    </source>
</evidence>
<accession>A0AAN6VZ34</accession>
<dbReference type="InterPro" id="IPR036465">
    <property type="entry name" value="vWFA_dom_sf"/>
</dbReference>
<dbReference type="PANTHER" id="PTHR34706:SF1">
    <property type="entry name" value="VWFA DOMAIN-CONTAINING PROTEIN"/>
    <property type="match status" value="1"/>
</dbReference>
<dbReference type="InterPro" id="IPR002035">
    <property type="entry name" value="VWF_A"/>
</dbReference>
<dbReference type="Gene3D" id="3.40.50.1820">
    <property type="entry name" value="alpha/beta hydrolase"/>
    <property type="match status" value="1"/>
</dbReference>
<dbReference type="Proteomes" id="UP001302321">
    <property type="component" value="Unassembled WGS sequence"/>
</dbReference>
<reference evidence="3" key="1">
    <citation type="journal article" date="2023" name="Mol. Phylogenet. Evol.">
        <title>Genome-scale phylogeny and comparative genomics of the fungal order Sordariales.</title>
        <authorList>
            <person name="Hensen N."/>
            <person name="Bonometti L."/>
            <person name="Westerberg I."/>
            <person name="Brannstrom I.O."/>
            <person name="Guillou S."/>
            <person name="Cros-Aarteil S."/>
            <person name="Calhoun S."/>
            <person name="Haridas S."/>
            <person name="Kuo A."/>
            <person name="Mondo S."/>
            <person name="Pangilinan J."/>
            <person name="Riley R."/>
            <person name="LaButti K."/>
            <person name="Andreopoulos B."/>
            <person name="Lipzen A."/>
            <person name="Chen C."/>
            <person name="Yan M."/>
            <person name="Daum C."/>
            <person name="Ng V."/>
            <person name="Clum A."/>
            <person name="Steindorff A."/>
            <person name="Ohm R.A."/>
            <person name="Martin F."/>
            <person name="Silar P."/>
            <person name="Natvig D.O."/>
            <person name="Lalanne C."/>
            <person name="Gautier V."/>
            <person name="Ament-Velasquez S.L."/>
            <person name="Kruys A."/>
            <person name="Hutchinson M.I."/>
            <person name="Powell A.J."/>
            <person name="Barry K."/>
            <person name="Miller A.N."/>
            <person name="Grigoriev I.V."/>
            <person name="Debuchy R."/>
            <person name="Gladieux P."/>
            <person name="Hiltunen Thoren M."/>
            <person name="Johannesson H."/>
        </authorList>
    </citation>
    <scope>NUCLEOTIDE SEQUENCE</scope>
    <source>
        <strain evidence="3">CBS 892.96</strain>
    </source>
</reference>
<feature type="domain" description="VWFA" evidence="2">
    <location>
        <begin position="525"/>
        <end position="741"/>
    </location>
</feature>
<dbReference type="EMBL" id="MU866489">
    <property type="protein sequence ID" value="KAK4171898.1"/>
    <property type="molecule type" value="Genomic_DNA"/>
</dbReference>
<gene>
    <name evidence="3" type="ORF">QBC36DRAFT_382216</name>
</gene>
<reference evidence="3" key="2">
    <citation type="submission" date="2023-05" db="EMBL/GenBank/DDBJ databases">
        <authorList>
            <consortium name="Lawrence Berkeley National Laboratory"/>
            <person name="Steindorff A."/>
            <person name="Hensen N."/>
            <person name="Bonometti L."/>
            <person name="Westerberg I."/>
            <person name="Brannstrom I.O."/>
            <person name="Guillou S."/>
            <person name="Cros-Aarteil S."/>
            <person name="Calhoun S."/>
            <person name="Haridas S."/>
            <person name="Kuo A."/>
            <person name="Mondo S."/>
            <person name="Pangilinan J."/>
            <person name="Riley R."/>
            <person name="Labutti K."/>
            <person name="Andreopoulos B."/>
            <person name="Lipzen A."/>
            <person name="Chen C."/>
            <person name="Yanf M."/>
            <person name="Daum C."/>
            <person name="Ng V."/>
            <person name="Clum A."/>
            <person name="Ohm R."/>
            <person name="Martin F."/>
            <person name="Silar P."/>
            <person name="Natvig D."/>
            <person name="Lalanne C."/>
            <person name="Gautier V."/>
            <person name="Ament-Velasquez S.L."/>
            <person name="Kruys A."/>
            <person name="Hutchinson M.I."/>
            <person name="Powell A.J."/>
            <person name="Barry K."/>
            <person name="Miller A.N."/>
            <person name="Grigoriev I.V."/>
            <person name="Debuchy R."/>
            <person name="Gladieux P."/>
            <person name="Thoren M.H."/>
            <person name="Johannesson H."/>
        </authorList>
    </citation>
    <scope>NUCLEOTIDE SEQUENCE</scope>
    <source>
        <strain evidence="3">CBS 892.96</strain>
    </source>
</reference>
<dbReference type="InterPro" id="IPR029058">
    <property type="entry name" value="AB_hydrolase_fold"/>
</dbReference>
<comment type="caution">
    <text evidence="3">The sequence shown here is derived from an EMBL/GenBank/DDBJ whole genome shotgun (WGS) entry which is preliminary data.</text>
</comment>
<name>A0AAN6VZ34_9PEZI</name>
<dbReference type="PROSITE" id="PS50234">
    <property type="entry name" value="VWFA"/>
    <property type="match status" value="1"/>
</dbReference>
<dbReference type="SUPFAM" id="SSF53474">
    <property type="entry name" value="alpha/beta-Hydrolases"/>
    <property type="match status" value="1"/>
</dbReference>
<dbReference type="SUPFAM" id="SSF53300">
    <property type="entry name" value="vWA-like"/>
    <property type="match status" value="1"/>
</dbReference>
<evidence type="ECO:0000313" key="3">
    <source>
        <dbReference type="EMBL" id="KAK4171898.1"/>
    </source>
</evidence>
<keyword evidence="4" id="KW-1185">Reference proteome</keyword>
<protein>
    <recommendedName>
        <fullName evidence="2">VWFA domain-containing protein</fullName>
    </recommendedName>
</protein>